<sequence length="59" mass="6444">MMANAGKATRWVRTIAAAKFDPVGERTYRDYKLGTFGAASDVKHIDPAAYLAENARNGQ</sequence>
<dbReference type="EMBL" id="FNXB01000015">
    <property type="protein sequence ID" value="SEH91764.1"/>
    <property type="molecule type" value="Genomic_DNA"/>
</dbReference>
<proteinExistence type="predicted"/>
<accession>A0A1H8MIK3</accession>
<keyword evidence="4" id="KW-1185">Reference proteome</keyword>
<reference evidence="2 4" key="1">
    <citation type="submission" date="2016-10" db="EMBL/GenBank/DDBJ databases">
        <authorList>
            <person name="Varghese N."/>
            <person name="Submissions S."/>
        </authorList>
    </citation>
    <scope>NUCLEOTIDE SEQUENCE [LARGE SCALE GENOMIC DNA]</scope>
    <source>
        <strain evidence="2 4">CGMCC 1.7071</strain>
    </source>
</reference>
<evidence type="ECO:0000313" key="2">
    <source>
        <dbReference type="EMBL" id="SEO17137.1"/>
    </source>
</evidence>
<protein>
    <submittedName>
        <fullName evidence="1">Uncharacterized protein</fullName>
    </submittedName>
</protein>
<name>A0A1H8MIK3_9HYPH</name>
<evidence type="ECO:0000313" key="4">
    <source>
        <dbReference type="Proteomes" id="UP000198939"/>
    </source>
</evidence>
<evidence type="ECO:0000313" key="3">
    <source>
        <dbReference type="Proteomes" id="UP000183063"/>
    </source>
</evidence>
<dbReference type="EMBL" id="FOCV01000012">
    <property type="protein sequence ID" value="SEO17137.1"/>
    <property type="molecule type" value="Genomic_DNA"/>
</dbReference>
<dbReference type="Proteomes" id="UP000198939">
    <property type="component" value="Unassembled WGS sequence"/>
</dbReference>
<reference evidence="3" key="2">
    <citation type="submission" date="2016-10" db="EMBL/GenBank/DDBJ databases">
        <authorList>
            <person name="Wibberg D."/>
        </authorList>
    </citation>
    <scope>NUCLEOTIDE SEQUENCE [LARGE SCALE GENOMIC DNA]</scope>
</reference>
<dbReference type="Proteomes" id="UP000183063">
    <property type="component" value="Unassembled WGS sequence"/>
</dbReference>
<organism evidence="1 3">
    <name type="scientific">Rhizobium tibeticum</name>
    <dbReference type="NCBI Taxonomy" id="501024"/>
    <lineage>
        <taxon>Bacteria</taxon>
        <taxon>Pseudomonadati</taxon>
        <taxon>Pseudomonadota</taxon>
        <taxon>Alphaproteobacteria</taxon>
        <taxon>Hyphomicrobiales</taxon>
        <taxon>Rhizobiaceae</taxon>
        <taxon>Rhizobium/Agrobacterium group</taxon>
        <taxon>Rhizobium</taxon>
    </lineage>
</organism>
<evidence type="ECO:0000313" key="1">
    <source>
        <dbReference type="EMBL" id="SEH91764.1"/>
    </source>
</evidence>
<dbReference type="AlphaFoldDB" id="A0A1H8MIK3"/>
<gene>
    <name evidence="1" type="ORF">RTCCBAU85039_3047</name>
    <name evidence="2" type="ORF">SAMN05216228_1012198</name>
</gene>
<reference evidence="1" key="3">
    <citation type="submission" date="2016-10" db="EMBL/GenBank/DDBJ databases">
        <authorList>
            <person name="de Groot N.N."/>
        </authorList>
    </citation>
    <scope>NUCLEOTIDE SEQUENCE [LARGE SCALE GENOMIC DNA]</scope>
    <source>
        <strain evidence="1">CCBAU85039</strain>
    </source>
</reference>
<dbReference type="RefSeq" id="WP_167371567.1">
    <property type="nucleotide sequence ID" value="NZ_FNXB01000015.1"/>
</dbReference>